<evidence type="ECO:0000313" key="4">
    <source>
        <dbReference type="Proteomes" id="UP001596422"/>
    </source>
</evidence>
<dbReference type="EMBL" id="JBHSWE010000001">
    <property type="protein sequence ID" value="MFC6672675.1"/>
    <property type="molecule type" value="Genomic_DNA"/>
</dbReference>
<dbReference type="PANTHER" id="PTHR33376">
    <property type="match status" value="1"/>
</dbReference>
<reference evidence="4" key="1">
    <citation type="journal article" date="2019" name="Int. J. Syst. Evol. Microbiol.">
        <title>The Global Catalogue of Microorganisms (GCM) 10K type strain sequencing project: providing services to taxonomists for standard genome sequencing and annotation.</title>
        <authorList>
            <consortium name="The Broad Institute Genomics Platform"/>
            <consortium name="The Broad Institute Genome Sequencing Center for Infectious Disease"/>
            <person name="Wu L."/>
            <person name="Ma J."/>
        </authorList>
    </citation>
    <scope>NUCLEOTIDE SEQUENCE [LARGE SCALE GENOMIC DNA]</scope>
    <source>
        <strain evidence="4">NBRC 111756</strain>
    </source>
</reference>
<evidence type="ECO:0000313" key="3">
    <source>
        <dbReference type="EMBL" id="MFC6672675.1"/>
    </source>
</evidence>
<proteinExistence type="predicted"/>
<dbReference type="NCBIfam" id="NF037995">
    <property type="entry name" value="TRAP_S1"/>
    <property type="match status" value="1"/>
</dbReference>
<protein>
    <submittedName>
        <fullName evidence="3">C4-dicarboxylate TRAP transporter substrate-binding protein</fullName>
    </submittedName>
</protein>
<sequence length="364" mass="40073">MWHKYVMSACIASCLTLVQATAAHAGETFRLTVGASHPQVLPWVGVISNHFIPEVTRRVEALGKGYNIQWQEAYGGQLYKANATLSSVADGIVDIGWVFSNLEGAKQPLSQVTIYTPAVTDDPALMMEVFNELNETVPALKAEWEQNNLVFLGACSGDTYHMFTTFPLNSVEDLDGRRISAPGVLASWMRGTGSVAVNGALTTYYTDLQTGLSEGALSLTSGVMGIKLHEVAPYVTKVNLGSTYFGALAINKDTWGRLPEDVRQIMKEVGREYSRKLGEAVMANYHNGMKTLAEEGARATPPVQILDWSREQRLAWINAMPNIAAEWVKENEAKGLPAREVLSAYMNAMREQGVEPLRNWDREL</sequence>
<dbReference type="RefSeq" id="WP_379911099.1">
    <property type="nucleotide sequence ID" value="NZ_JBHSWE010000001.1"/>
</dbReference>
<dbReference type="Pfam" id="PF03480">
    <property type="entry name" value="DctP"/>
    <property type="match status" value="1"/>
</dbReference>
<feature type="signal peptide" evidence="2">
    <location>
        <begin position="1"/>
        <end position="25"/>
    </location>
</feature>
<organism evidence="3 4">
    <name type="scientific">Marinobacterium aestuariivivens</name>
    <dbReference type="NCBI Taxonomy" id="1698799"/>
    <lineage>
        <taxon>Bacteria</taxon>
        <taxon>Pseudomonadati</taxon>
        <taxon>Pseudomonadota</taxon>
        <taxon>Gammaproteobacteria</taxon>
        <taxon>Oceanospirillales</taxon>
        <taxon>Oceanospirillaceae</taxon>
        <taxon>Marinobacterium</taxon>
    </lineage>
</organism>
<gene>
    <name evidence="3" type="ORF">ACFQDL_23315</name>
</gene>
<dbReference type="Gene3D" id="3.40.190.170">
    <property type="entry name" value="Bacterial extracellular solute-binding protein, family 7"/>
    <property type="match status" value="1"/>
</dbReference>
<feature type="chain" id="PRO_5046242937" evidence="2">
    <location>
        <begin position="26"/>
        <end position="364"/>
    </location>
</feature>
<dbReference type="Proteomes" id="UP001596422">
    <property type="component" value="Unassembled WGS sequence"/>
</dbReference>
<evidence type="ECO:0000256" key="2">
    <source>
        <dbReference type="SAM" id="SignalP"/>
    </source>
</evidence>
<evidence type="ECO:0000256" key="1">
    <source>
        <dbReference type="ARBA" id="ARBA00022729"/>
    </source>
</evidence>
<dbReference type="CDD" id="cd13666">
    <property type="entry name" value="PBP2_TRAP_DctP_like_1"/>
    <property type="match status" value="1"/>
</dbReference>
<dbReference type="PANTHER" id="PTHR33376:SF15">
    <property type="entry name" value="BLL6794 PROTEIN"/>
    <property type="match status" value="1"/>
</dbReference>
<comment type="caution">
    <text evidence="3">The sequence shown here is derived from an EMBL/GenBank/DDBJ whole genome shotgun (WGS) entry which is preliminary data.</text>
</comment>
<keyword evidence="4" id="KW-1185">Reference proteome</keyword>
<name>A0ABW2A5G3_9GAMM</name>
<accession>A0ABW2A5G3</accession>
<dbReference type="InterPro" id="IPR018389">
    <property type="entry name" value="DctP_fam"/>
</dbReference>
<keyword evidence="1 2" id="KW-0732">Signal</keyword>
<dbReference type="InterPro" id="IPR038404">
    <property type="entry name" value="TRAP_DctP_sf"/>
</dbReference>